<reference evidence="1 2" key="1">
    <citation type="journal article" date="2022" name="DNA Res.">
        <title>Chromosomal-level genome assembly of the orchid tree Bauhinia variegata (Leguminosae; Cercidoideae) supports the allotetraploid origin hypothesis of Bauhinia.</title>
        <authorList>
            <person name="Zhong Y."/>
            <person name="Chen Y."/>
            <person name="Zheng D."/>
            <person name="Pang J."/>
            <person name="Liu Y."/>
            <person name="Luo S."/>
            <person name="Meng S."/>
            <person name="Qian L."/>
            <person name="Wei D."/>
            <person name="Dai S."/>
            <person name="Zhou R."/>
        </authorList>
    </citation>
    <scope>NUCLEOTIDE SEQUENCE [LARGE SCALE GENOMIC DNA]</scope>
    <source>
        <strain evidence="1">BV-YZ2020</strain>
    </source>
</reference>
<comment type="caution">
    <text evidence="1">The sequence shown here is derived from an EMBL/GenBank/DDBJ whole genome shotgun (WGS) entry which is preliminary data.</text>
</comment>
<protein>
    <submittedName>
        <fullName evidence="1">Uncharacterized protein</fullName>
    </submittedName>
</protein>
<accession>A0ACB9KMG4</accession>
<proteinExistence type="predicted"/>
<sequence>MEGLIPYLIHAIKDRNQKPQNKYRSHSISEGSNRSYHLLLESDSFNGSSHRRTRSDFQLSTSTATGEFSEQRYGVDGEGIMLTPRGYGYGYGAAAPRTNAATPNTAYNPAARASYNINSNIRK</sequence>
<dbReference type="Proteomes" id="UP000828941">
    <property type="component" value="Chromosome 13"/>
</dbReference>
<name>A0ACB9KMG4_BAUVA</name>
<evidence type="ECO:0000313" key="2">
    <source>
        <dbReference type="Proteomes" id="UP000828941"/>
    </source>
</evidence>
<dbReference type="EMBL" id="CM039438">
    <property type="protein sequence ID" value="KAI4298556.1"/>
    <property type="molecule type" value="Genomic_DNA"/>
</dbReference>
<organism evidence="1 2">
    <name type="scientific">Bauhinia variegata</name>
    <name type="common">Purple orchid tree</name>
    <name type="synonym">Phanera variegata</name>
    <dbReference type="NCBI Taxonomy" id="167791"/>
    <lineage>
        <taxon>Eukaryota</taxon>
        <taxon>Viridiplantae</taxon>
        <taxon>Streptophyta</taxon>
        <taxon>Embryophyta</taxon>
        <taxon>Tracheophyta</taxon>
        <taxon>Spermatophyta</taxon>
        <taxon>Magnoliopsida</taxon>
        <taxon>eudicotyledons</taxon>
        <taxon>Gunneridae</taxon>
        <taxon>Pentapetalae</taxon>
        <taxon>rosids</taxon>
        <taxon>fabids</taxon>
        <taxon>Fabales</taxon>
        <taxon>Fabaceae</taxon>
        <taxon>Cercidoideae</taxon>
        <taxon>Cercideae</taxon>
        <taxon>Bauhiniinae</taxon>
        <taxon>Bauhinia</taxon>
    </lineage>
</organism>
<evidence type="ECO:0000313" key="1">
    <source>
        <dbReference type="EMBL" id="KAI4298556.1"/>
    </source>
</evidence>
<keyword evidence="2" id="KW-1185">Reference proteome</keyword>
<gene>
    <name evidence="1" type="ORF">L6164_032103</name>
</gene>